<accession>A0A0B2UPA7</accession>
<protein>
    <submittedName>
        <fullName evidence="1">Uncharacterized protein</fullName>
    </submittedName>
</protein>
<keyword evidence="2" id="KW-1185">Reference proteome</keyword>
<gene>
    <name evidence="1" type="ORF">Tcan_17130</name>
</gene>
<dbReference type="Proteomes" id="UP000031036">
    <property type="component" value="Unassembled WGS sequence"/>
</dbReference>
<reference evidence="1 2" key="1">
    <citation type="submission" date="2014-11" db="EMBL/GenBank/DDBJ databases">
        <title>Genetic blueprint of the zoonotic pathogen Toxocara canis.</title>
        <authorList>
            <person name="Zhu X.-Q."/>
            <person name="Korhonen P.K."/>
            <person name="Cai H."/>
            <person name="Young N.D."/>
            <person name="Nejsum P."/>
            <person name="von Samson-Himmelstjerna G."/>
            <person name="Boag P.R."/>
            <person name="Tan P."/>
            <person name="Li Q."/>
            <person name="Min J."/>
            <person name="Yang Y."/>
            <person name="Wang X."/>
            <person name="Fang X."/>
            <person name="Hall R.S."/>
            <person name="Hofmann A."/>
            <person name="Sternberg P.W."/>
            <person name="Jex A.R."/>
            <person name="Gasser R.B."/>
        </authorList>
    </citation>
    <scope>NUCLEOTIDE SEQUENCE [LARGE SCALE GENOMIC DNA]</scope>
    <source>
        <strain evidence="1">PN_DK_2014</strain>
    </source>
</reference>
<comment type="caution">
    <text evidence="1">The sequence shown here is derived from an EMBL/GenBank/DDBJ whole genome shotgun (WGS) entry which is preliminary data.</text>
</comment>
<evidence type="ECO:0000313" key="1">
    <source>
        <dbReference type="EMBL" id="KHN72806.1"/>
    </source>
</evidence>
<organism evidence="1 2">
    <name type="scientific">Toxocara canis</name>
    <name type="common">Canine roundworm</name>
    <dbReference type="NCBI Taxonomy" id="6265"/>
    <lineage>
        <taxon>Eukaryota</taxon>
        <taxon>Metazoa</taxon>
        <taxon>Ecdysozoa</taxon>
        <taxon>Nematoda</taxon>
        <taxon>Chromadorea</taxon>
        <taxon>Rhabditida</taxon>
        <taxon>Spirurina</taxon>
        <taxon>Ascaridomorpha</taxon>
        <taxon>Ascaridoidea</taxon>
        <taxon>Toxocaridae</taxon>
        <taxon>Toxocara</taxon>
    </lineage>
</organism>
<proteinExistence type="predicted"/>
<evidence type="ECO:0000313" key="2">
    <source>
        <dbReference type="Proteomes" id="UP000031036"/>
    </source>
</evidence>
<dbReference type="AlphaFoldDB" id="A0A0B2UPA7"/>
<sequence>MEFYESVNVCLPHAISFGDWTSVSERTSPPHALPTDTPANTMGSSGMHLCITALEVGETG</sequence>
<dbReference type="EMBL" id="JPKZ01003191">
    <property type="protein sequence ID" value="KHN72806.1"/>
    <property type="molecule type" value="Genomic_DNA"/>
</dbReference>
<name>A0A0B2UPA7_TOXCA</name>